<comment type="cofactor">
    <cofactor evidence="1">
        <name>FMN</name>
        <dbReference type="ChEBI" id="CHEBI:58210"/>
    </cofactor>
</comment>
<dbReference type="CDD" id="cd04738">
    <property type="entry name" value="DHOD_2_like"/>
    <property type="match status" value="1"/>
</dbReference>
<dbReference type="GO" id="GO:0005886">
    <property type="term" value="C:plasma membrane"/>
    <property type="evidence" value="ECO:0007669"/>
    <property type="project" value="TreeGrafter"/>
</dbReference>
<evidence type="ECO:0000256" key="1">
    <source>
        <dbReference type="ARBA" id="ARBA00001917"/>
    </source>
</evidence>
<dbReference type="GO" id="GO:0006207">
    <property type="term" value="P:'de novo' pyrimidine nucleobase biosynthetic process"/>
    <property type="evidence" value="ECO:0007669"/>
    <property type="project" value="UniProtKB-UniRule"/>
</dbReference>
<dbReference type="EMBL" id="JGYU01000007">
    <property type="protein sequence ID" value="KFI57035.1"/>
    <property type="molecule type" value="Genomic_DNA"/>
</dbReference>
<evidence type="ECO:0000313" key="11">
    <source>
        <dbReference type="Proteomes" id="UP000028995"/>
    </source>
</evidence>
<dbReference type="Pfam" id="PF01180">
    <property type="entry name" value="DHO_dh"/>
    <property type="match status" value="1"/>
</dbReference>
<dbReference type="Gene3D" id="3.20.20.70">
    <property type="entry name" value="Aldolase class I"/>
    <property type="match status" value="1"/>
</dbReference>
<dbReference type="NCBIfam" id="TIGR01036">
    <property type="entry name" value="pyrD_sub2"/>
    <property type="match status" value="1"/>
</dbReference>
<dbReference type="GO" id="GO:0009220">
    <property type="term" value="P:pyrimidine ribonucleotide biosynthetic process"/>
    <property type="evidence" value="ECO:0007669"/>
    <property type="project" value="UniProtKB-UniRule"/>
</dbReference>
<evidence type="ECO:0000256" key="5">
    <source>
        <dbReference type="ARBA" id="ARBA00022975"/>
    </source>
</evidence>
<dbReference type="PANTHER" id="PTHR48109">
    <property type="entry name" value="DIHYDROOROTATE DEHYDROGENASE (QUINONE), MITOCHONDRIAL-RELATED"/>
    <property type="match status" value="1"/>
</dbReference>
<reference evidence="10 11" key="1">
    <citation type="submission" date="2014-03" db="EMBL/GenBank/DDBJ databases">
        <title>Genomics of Bifidobacteria.</title>
        <authorList>
            <person name="Ventura M."/>
            <person name="Milani C."/>
            <person name="Lugli G.A."/>
        </authorList>
    </citation>
    <scope>NUCLEOTIDE SEQUENCE [LARGE SCALE GENOMIC DNA]</scope>
    <source>
        <strain evidence="10 11">LMG 10510</strain>
    </source>
</reference>
<proteinExistence type="predicted"/>
<evidence type="ECO:0000256" key="4">
    <source>
        <dbReference type="ARBA" id="ARBA00022643"/>
    </source>
</evidence>
<keyword evidence="11" id="KW-1185">Reference proteome</keyword>
<evidence type="ECO:0000313" key="10">
    <source>
        <dbReference type="EMBL" id="KFI57035.1"/>
    </source>
</evidence>
<dbReference type="Proteomes" id="UP000028995">
    <property type="component" value="Unassembled WGS sequence"/>
</dbReference>
<accession>A0A087AE35</accession>
<dbReference type="GO" id="GO:0106430">
    <property type="term" value="F:dihydroorotate dehydrogenase (quinone) activity"/>
    <property type="evidence" value="ECO:0007669"/>
    <property type="project" value="UniProtKB-EC"/>
</dbReference>
<dbReference type="EC" id="1.3.5.2" evidence="8"/>
<sequence length="382" mass="42343">MAYVSENSLHDAINKATTDLFTCAYKNIIKPHFVFNKPPDRSHAQMIGFCKVTRNIPPLMWLLRQMLDYTDPILETSVMGVDFANPFGLSAGLDKDCEMATLLDNAGFGFETVGSTTARPCAGNPRPWFHRLPEYDSMMVHVGLANEGSDKIIAKTEQAWRRTRTMQMSVSIARTNDALVGGIDEGIEDYCVSMRRAAGRTAMVEVNISCPNTKVGEPFNEDPEALDRLFTELDKIDRPQPTLVKMPLNKTWEEFRELVDVLADHNVQGLSIANLQKDRSGMTIPPSWLGGLSGGPCTVESTELIRRVYRDYGDRFAIAGIGGVFTPKQAYEKIRAGSSLVMFVSALMYRGPQQITVLKRGLAELLRRDGFAHVSDAVGVDA</sequence>
<dbReference type="OrthoDB" id="9802377at2"/>
<evidence type="ECO:0000256" key="2">
    <source>
        <dbReference type="ARBA" id="ARBA00004725"/>
    </source>
</evidence>
<dbReference type="eggNOG" id="COG0167">
    <property type="taxonomic scope" value="Bacteria"/>
</dbReference>
<dbReference type="AlphaFoldDB" id="A0A087AE35"/>
<dbReference type="GO" id="GO:0005737">
    <property type="term" value="C:cytoplasm"/>
    <property type="evidence" value="ECO:0007669"/>
    <property type="project" value="InterPro"/>
</dbReference>
<evidence type="ECO:0000256" key="8">
    <source>
        <dbReference type="NCBIfam" id="TIGR01036"/>
    </source>
</evidence>
<organism evidence="10 11">
    <name type="scientific">Bifidobacterium choerinum</name>
    <dbReference type="NCBI Taxonomy" id="35760"/>
    <lineage>
        <taxon>Bacteria</taxon>
        <taxon>Bacillati</taxon>
        <taxon>Actinomycetota</taxon>
        <taxon>Actinomycetes</taxon>
        <taxon>Bifidobacteriales</taxon>
        <taxon>Bifidobacteriaceae</taxon>
        <taxon>Bifidobacterium</taxon>
    </lineage>
</organism>
<evidence type="ECO:0000256" key="6">
    <source>
        <dbReference type="ARBA" id="ARBA00023002"/>
    </source>
</evidence>
<dbReference type="InterPro" id="IPR050074">
    <property type="entry name" value="DHO_dehydrogenase"/>
</dbReference>
<dbReference type="PANTHER" id="PTHR48109:SF4">
    <property type="entry name" value="DIHYDROOROTATE DEHYDROGENASE (QUINONE), MITOCHONDRIAL"/>
    <property type="match status" value="1"/>
</dbReference>
<keyword evidence="4" id="KW-0288">FMN</keyword>
<dbReference type="RefSeq" id="WP_024541124.1">
    <property type="nucleotide sequence ID" value="NZ_JGYU01000007.1"/>
</dbReference>
<evidence type="ECO:0000256" key="3">
    <source>
        <dbReference type="ARBA" id="ARBA00022630"/>
    </source>
</evidence>
<protein>
    <recommendedName>
        <fullName evidence="8">Dihydroorotate dehydrogenase (quinone)</fullName>
        <ecNumber evidence="8">1.3.5.2</ecNumber>
    </recommendedName>
</protein>
<dbReference type="SUPFAM" id="SSF51395">
    <property type="entry name" value="FMN-linked oxidoreductases"/>
    <property type="match status" value="1"/>
</dbReference>
<comment type="caution">
    <text evidence="10">The sequence shown here is derived from an EMBL/GenBank/DDBJ whole genome shotgun (WGS) entry which is preliminary data.</text>
</comment>
<dbReference type="InterPro" id="IPR013785">
    <property type="entry name" value="Aldolase_TIM"/>
</dbReference>
<evidence type="ECO:0000256" key="7">
    <source>
        <dbReference type="ARBA" id="ARBA00023136"/>
    </source>
</evidence>
<evidence type="ECO:0000259" key="9">
    <source>
        <dbReference type="Pfam" id="PF01180"/>
    </source>
</evidence>
<keyword evidence="7" id="KW-0472">Membrane</keyword>
<name>A0A087AE35_9BIFI</name>
<comment type="pathway">
    <text evidence="2">Pyrimidine metabolism; UMP biosynthesis via de novo pathway.</text>
</comment>
<dbReference type="InterPro" id="IPR005719">
    <property type="entry name" value="Dihydroorotate_DH_2"/>
</dbReference>
<gene>
    <name evidence="10" type="ORF">BCHO_0709</name>
</gene>
<keyword evidence="3" id="KW-0285">Flavoprotein</keyword>
<dbReference type="InterPro" id="IPR005720">
    <property type="entry name" value="Dihydroorotate_DH_cat"/>
</dbReference>
<dbReference type="STRING" id="35760.BCHO_0709"/>
<dbReference type="NCBIfam" id="NF003651">
    <property type="entry name" value="PRK05286.2-4"/>
    <property type="match status" value="1"/>
</dbReference>
<keyword evidence="5" id="KW-0665">Pyrimidine biosynthesis</keyword>
<feature type="domain" description="Dihydroorotate dehydrogenase catalytic" evidence="9">
    <location>
        <begin position="74"/>
        <end position="366"/>
    </location>
</feature>
<keyword evidence="6 10" id="KW-0560">Oxidoreductase</keyword>